<proteinExistence type="predicted"/>
<dbReference type="InterPro" id="IPR001387">
    <property type="entry name" value="Cro/C1-type_HTH"/>
</dbReference>
<feature type="compositionally biased region" description="Low complexity" evidence="1">
    <location>
        <begin position="114"/>
        <end position="132"/>
    </location>
</feature>
<reference evidence="3 4" key="1">
    <citation type="journal article" date="2019" name="Int. J. Syst. Evol. Microbiol.">
        <title>The Global Catalogue of Microorganisms (GCM) 10K type strain sequencing project: providing services to taxonomists for standard genome sequencing and annotation.</title>
        <authorList>
            <consortium name="The Broad Institute Genomics Platform"/>
            <consortium name="The Broad Institute Genome Sequencing Center for Infectious Disease"/>
            <person name="Wu L."/>
            <person name="Ma J."/>
        </authorList>
    </citation>
    <scope>NUCLEOTIDE SEQUENCE [LARGE SCALE GENOMIC DNA]</scope>
    <source>
        <strain evidence="3 4">JCM 13581</strain>
    </source>
</reference>
<dbReference type="EMBL" id="BAAAMJ010000001">
    <property type="protein sequence ID" value="GAA1894190.1"/>
    <property type="molecule type" value="Genomic_DNA"/>
</dbReference>
<dbReference type="Gene3D" id="1.10.260.40">
    <property type="entry name" value="lambda repressor-like DNA-binding domains"/>
    <property type="match status" value="1"/>
</dbReference>
<gene>
    <name evidence="3" type="ORF">GCM10009716_00080</name>
</gene>
<dbReference type="Pfam" id="PF13560">
    <property type="entry name" value="HTH_31"/>
    <property type="match status" value="1"/>
</dbReference>
<dbReference type="SMART" id="SM00530">
    <property type="entry name" value="HTH_XRE"/>
    <property type="match status" value="1"/>
</dbReference>
<name>A0ABN2NQC8_9ACTN</name>
<dbReference type="CDD" id="cd00093">
    <property type="entry name" value="HTH_XRE"/>
    <property type="match status" value="1"/>
</dbReference>
<dbReference type="SUPFAM" id="SSF47413">
    <property type="entry name" value="lambda repressor-like DNA-binding domains"/>
    <property type="match status" value="1"/>
</dbReference>
<dbReference type="Proteomes" id="UP001501303">
    <property type="component" value="Unassembled WGS sequence"/>
</dbReference>
<evidence type="ECO:0000259" key="2">
    <source>
        <dbReference type="PROSITE" id="PS50943"/>
    </source>
</evidence>
<feature type="region of interest" description="Disordered" evidence="1">
    <location>
        <begin position="85"/>
        <end position="155"/>
    </location>
</feature>
<feature type="domain" description="HTH cro/C1-type" evidence="2">
    <location>
        <begin position="26"/>
        <end position="56"/>
    </location>
</feature>
<sequence>MAEDPVAALLAEAKLAAKFADPGERRRLRTAAGLSLEQVGKAVGVGRQTVSNWESGSLSNSPARGAYLRLLEGLAEIYPTPEAAPAASAARPSAPEAAPAPATPQTAPAPGPGPAVSAASPPESPKAQAARAAHTRHQNRRRTTTAEQTRSELSEKITAAVSTELERAGGDADAATGALIKRAIPDVMALFAATRRTARYEHTSYPRMPDIFTKPSKREADLIWEARPSWRHPHLRRTPDGDLTVTVLDVNAAYLSAFKTWLPIGRLEHQQGGEHDRKRAGVYLIDPPAWRHPTGPSPLGDREESGPLWITEPTMRLLLRIAGPKYGLIDAPPRIHESWTSGATETLLDSLRQLLADARTNAIAAGDDVTLTYVKQMYAKFVSTLGESPHNREIVRPDWVHLIRSQAFANLWWRAYKAATAGLTVITVAGTDELHVAGHWRQVFTEGTGLADMKVKTHPHTGEPVTYTATLTGQDA</sequence>
<dbReference type="InterPro" id="IPR010982">
    <property type="entry name" value="Lambda_DNA-bd_dom_sf"/>
</dbReference>
<protein>
    <recommendedName>
        <fullName evidence="2">HTH cro/C1-type domain-containing protein</fullName>
    </recommendedName>
</protein>
<evidence type="ECO:0000313" key="3">
    <source>
        <dbReference type="EMBL" id="GAA1894190.1"/>
    </source>
</evidence>
<dbReference type="PROSITE" id="PS50943">
    <property type="entry name" value="HTH_CROC1"/>
    <property type="match status" value="1"/>
</dbReference>
<organism evidence="3 4">
    <name type="scientific">Streptomyces sodiiphilus</name>
    <dbReference type="NCBI Taxonomy" id="226217"/>
    <lineage>
        <taxon>Bacteria</taxon>
        <taxon>Bacillati</taxon>
        <taxon>Actinomycetota</taxon>
        <taxon>Actinomycetes</taxon>
        <taxon>Kitasatosporales</taxon>
        <taxon>Streptomycetaceae</taxon>
        <taxon>Streptomyces</taxon>
    </lineage>
</organism>
<evidence type="ECO:0000313" key="4">
    <source>
        <dbReference type="Proteomes" id="UP001501303"/>
    </source>
</evidence>
<feature type="compositionally biased region" description="Low complexity" evidence="1">
    <location>
        <begin position="85"/>
        <end position="106"/>
    </location>
</feature>
<evidence type="ECO:0000256" key="1">
    <source>
        <dbReference type="SAM" id="MobiDB-lite"/>
    </source>
</evidence>
<keyword evidence="4" id="KW-1185">Reference proteome</keyword>
<accession>A0ABN2NQC8</accession>
<comment type="caution">
    <text evidence="3">The sequence shown here is derived from an EMBL/GenBank/DDBJ whole genome shotgun (WGS) entry which is preliminary data.</text>
</comment>
<dbReference type="RefSeq" id="WP_344257717.1">
    <property type="nucleotide sequence ID" value="NZ_BAAAMJ010000001.1"/>
</dbReference>
<feature type="compositionally biased region" description="Basic residues" evidence="1">
    <location>
        <begin position="133"/>
        <end position="143"/>
    </location>
</feature>